<feature type="domain" description="HTH LytTR-type" evidence="1">
    <location>
        <begin position="46"/>
        <end position="144"/>
    </location>
</feature>
<evidence type="ECO:0000313" key="2">
    <source>
        <dbReference type="EMBL" id="MEQ2558150.1"/>
    </source>
</evidence>
<organism evidence="2 3">
    <name type="scientific">Maccoyibacter intestinihominis</name>
    <dbReference type="NCBI Taxonomy" id="3133499"/>
    <lineage>
        <taxon>Bacteria</taxon>
        <taxon>Bacillati</taxon>
        <taxon>Bacillota</taxon>
        <taxon>Clostridia</taxon>
        <taxon>Lachnospirales</taxon>
        <taxon>Lachnospiraceae</taxon>
        <taxon>Maccoyibacter</taxon>
    </lineage>
</organism>
<dbReference type="Pfam" id="PF04397">
    <property type="entry name" value="LytTR"/>
    <property type="match status" value="1"/>
</dbReference>
<protein>
    <submittedName>
        <fullName evidence="2">LytTR family DNA-binding domain-containing protein</fullName>
    </submittedName>
</protein>
<keyword evidence="3" id="KW-1185">Reference proteome</keyword>
<accession>A0ABV1HEK5</accession>
<name>A0ABV1HEK5_9FIRM</name>
<dbReference type="GO" id="GO:0003677">
    <property type="term" value="F:DNA binding"/>
    <property type="evidence" value="ECO:0007669"/>
    <property type="project" value="UniProtKB-KW"/>
</dbReference>
<dbReference type="SMART" id="SM00850">
    <property type="entry name" value="LytTR"/>
    <property type="match status" value="1"/>
</dbReference>
<dbReference type="Proteomes" id="UP001454489">
    <property type="component" value="Unassembled WGS sequence"/>
</dbReference>
<gene>
    <name evidence="2" type="ORF">WMO43_09745</name>
</gene>
<dbReference type="Gene3D" id="2.40.50.1020">
    <property type="entry name" value="LytTr DNA-binding domain"/>
    <property type="match status" value="1"/>
</dbReference>
<keyword evidence="2" id="KW-0238">DNA-binding</keyword>
<dbReference type="PANTHER" id="PTHR37299">
    <property type="entry name" value="TRANSCRIPTIONAL REGULATOR-RELATED"/>
    <property type="match status" value="1"/>
</dbReference>
<sequence>MKVEIRLTQDAYEPYAVIYTNEITDEVRETADSIHASNRIVIANEDERSIVLFARDIYMIRIEDAAVWIHCKEKKYSAKKRLCDIEKALGEGFMRISKTTLVNLKYIAYVEPYFNGTMLLVMKNGSKDSISRKYLPKFKEYLGL</sequence>
<dbReference type="PROSITE" id="PS50930">
    <property type="entry name" value="HTH_LYTTR"/>
    <property type="match status" value="1"/>
</dbReference>
<evidence type="ECO:0000313" key="3">
    <source>
        <dbReference type="Proteomes" id="UP001454489"/>
    </source>
</evidence>
<comment type="caution">
    <text evidence="2">The sequence shown here is derived from an EMBL/GenBank/DDBJ whole genome shotgun (WGS) entry which is preliminary data.</text>
</comment>
<evidence type="ECO:0000259" key="1">
    <source>
        <dbReference type="PROSITE" id="PS50930"/>
    </source>
</evidence>
<dbReference type="PANTHER" id="PTHR37299:SF1">
    <property type="entry name" value="STAGE 0 SPORULATION PROTEIN A HOMOLOG"/>
    <property type="match status" value="1"/>
</dbReference>
<proteinExistence type="predicted"/>
<reference evidence="2 3" key="1">
    <citation type="submission" date="2024-03" db="EMBL/GenBank/DDBJ databases">
        <title>Human intestinal bacterial collection.</title>
        <authorList>
            <person name="Pauvert C."/>
            <person name="Hitch T.C.A."/>
            <person name="Clavel T."/>
        </authorList>
    </citation>
    <scope>NUCLEOTIDE SEQUENCE [LARGE SCALE GENOMIC DNA]</scope>
    <source>
        <strain evidence="2 3">CLA-AA-H185</strain>
    </source>
</reference>
<dbReference type="InterPro" id="IPR046947">
    <property type="entry name" value="LytR-like"/>
</dbReference>
<dbReference type="InterPro" id="IPR007492">
    <property type="entry name" value="LytTR_DNA-bd_dom"/>
</dbReference>
<dbReference type="RefSeq" id="WP_353531035.1">
    <property type="nucleotide sequence ID" value="NZ_JBBMEX010000009.1"/>
</dbReference>
<dbReference type="EMBL" id="JBBMEX010000009">
    <property type="protein sequence ID" value="MEQ2558150.1"/>
    <property type="molecule type" value="Genomic_DNA"/>
</dbReference>